<keyword evidence="5" id="KW-1185">Reference proteome</keyword>
<sequence>MAEISKYVTLISNDGFEFVVLREAVLISPMIKSMIDSKSEDLFPFREARLSGRCNFEEISQPCSSGQVMEKVVEYFHYWYKNCEKEDVPDMDIPAELCLELLVAADFLGLDSKNLSRPRGD</sequence>
<comment type="similarity">
    <text evidence="1">Belongs to the SKP1 family.</text>
</comment>
<comment type="caution">
    <text evidence="4">The sequence shown here is derived from an EMBL/GenBank/DDBJ whole genome shotgun (WGS) entry which is preliminary data.</text>
</comment>
<proteinExistence type="inferred from homology"/>
<comment type="function">
    <text evidence="3">Essential component of the SCF (SKP1-CUL1-F-box protein) E3 ubiquitin ligase complexes, which mediate the ubiquitination and subsequent proteasomal degradation of target proteins. Controls sulfur metabolite repression, probably by mediating the inactivation or degradation of the metR transcription factor.</text>
</comment>
<dbReference type="RefSeq" id="XP_066721911.1">
    <property type="nucleotide sequence ID" value="XM_066853770.1"/>
</dbReference>
<dbReference type="Proteomes" id="UP001480595">
    <property type="component" value="Unassembled WGS sequence"/>
</dbReference>
<gene>
    <name evidence="4" type="ORF">PG994_002361</name>
</gene>
<dbReference type="SUPFAM" id="SSF54695">
    <property type="entry name" value="POZ domain"/>
    <property type="match status" value="1"/>
</dbReference>
<reference evidence="4 5" key="1">
    <citation type="submission" date="2023-01" db="EMBL/GenBank/DDBJ databases">
        <title>Analysis of 21 Apiospora genomes using comparative genomics revels a genus with tremendous synthesis potential of carbohydrate active enzymes and secondary metabolites.</title>
        <authorList>
            <person name="Sorensen T."/>
        </authorList>
    </citation>
    <scope>NUCLEOTIDE SEQUENCE [LARGE SCALE GENOMIC DNA]</scope>
    <source>
        <strain evidence="4 5">CBS 135458</strain>
    </source>
</reference>
<evidence type="ECO:0000256" key="1">
    <source>
        <dbReference type="ARBA" id="ARBA00009993"/>
    </source>
</evidence>
<dbReference type="GeneID" id="92086833"/>
<evidence type="ECO:0000313" key="4">
    <source>
        <dbReference type="EMBL" id="KAK8087387.1"/>
    </source>
</evidence>
<protein>
    <recommendedName>
        <fullName evidence="2">Elongin-C</fullName>
    </recommendedName>
</protein>
<accession>A0ABR1WW67</accession>
<dbReference type="InterPro" id="IPR011333">
    <property type="entry name" value="SKP1/BTB/POZ_sf"/>
</dbReference>
<dbReference type="Gene3D" id="3.30.710.10">
    <property type="entry name" value="Potassium Channel Kv1.1, Chain A"/>
    <property type="match status" value="1"/>
</dbReference>
<evidence type="ECO:0000256" key="2">
    <source>
        <dbReference type="ARBA" id="ARBA00021347"/>
    </source>
</evidence>
<dbReference type="PANTHER" id="PTHR20648">
    <property type="entry name" value="ELONGIN-C"/>
    <property type="match status" value="1"/>
</dbReference>
<evidence type="ECO:0000313" key="5">
    <source>
        <dbReference type="Proteomes" id="UP001480595"/>
    </source>
</evidence>
<dbReference type="InterPro" id="IPR001232">
    <property type="entry name" value="SKP1-like"/>
</dbReference>
<dbReference type="CDD" id="cd18321">
    <property type="entry name" value="BTB_POZ_EloC"/>
    <property type="match status" value="1"/>
</dbReference>
<dbReference type="SMART" id="SM00512">
    <property type="entry name" value="Skp1"/>
    <property type="match status" value="1"/>
</dbReference>
<evidence type="ECO:0000256" key="3">
    <source>
        <dbReference type="ARBA" id="ARBA00045385"/>
    </source>
</evidence>
<name>A0ABR1WW67_9PEZI</name>
<dbReference type="InterPro" id="IPR039948">
    <property type="entry name" value="ELC1"/>
</dbReference>
<organism evidence="4 5">
    <name type="scientific">Apiospora phragmitis</name>
    <dbReference type="NCBI Taxonomy" id="2905665"/>
    <lineage>
        <taxon>Eukaryota</taxon>
        <taxon>Fungi</taxon>
        <taxon>Dikarya</taxon>
        <taxon>Ascomycota</taxon>
        <taxon>Pezizomycotina</taxon>
        <taxon>Sordariomycetes</taxon>
        <taxon>Xylariomycetidae</taxon>
        <taxon>Amphisphaeriales</taxon>
        <taxon>Apiosporaceae</taxon>
        <taxon>Apiospora</taxon>
    </lineage>
</organism>
<dbReference type="EMBL" id="JAQQWL010000002">
    <property type="protein sequence ID" value="KAK8087387.1"/>
    <property type="molecule type" value="Genomic_DNA"/>
</dbReference>